<feature type="region of interest" description="Disordered" evidence="12">
    <location>
        <begin position="1"/>
        <end position="23"/>
    </location>
</feature>
<dbReference type="SMART" id="SM00356">
    <property type="entry name" value="ZnF_C3H1"/>
    <property type="match status" value="4"/>
</dbReference>
<feature type="zinc finger region" description="C3H1-type" evidence="11">
    <location>
        <begin position="564"/>
        <end position="591"/>
    </location>
</feature>
<dbReference type="GO" id="GO:0016829">
    <property type="term" value="F:lyase activity"/>
    <property type="evidence" value="ECO:0007669"/>
    <property type="project" value="UniProtKB-KW"/>
</dbReference>
<dbReference type="PANTHER" id="PTHR13522:SF3">
    <property type="entry name" value="U6 SNRNA PHOSPHODIESTERASE 1"/>
    <property type="match status" value="1"/>
</dbReference>
<keyword evidence="6" id="KW-0456">Lyase</keyword>
<feature type="domain" description="C3H1-type" evidence="13">
    <location>
        <begin position="537"/>
        <end position="563"/>
    </location>
</feature>
<dbReference type="PROSITE" id="PS50103">
    <property type="entry name" value="ZF_C3H1"/>
    <property type="match status" value="4"/>
</dbReference>
<dbReference type="SUPFAM" id="SSF55144">
    <property type="entry name" value="LigT-like"/>
    <property type="match status" value="1"/>
</dbReference>
<feature type="non-terminal residue" evidence="14">
    <location>
        <position position="679"/>
    </location>
</feature>
<keyword evidence="1" id="KW-0540">Nuclease</keyword>
<dbReference type="Pfam" id="PF09749">
    <property type="entry name" value="HVSL"/>
    <property type="match status" value="1"/>
</dbReference>
<evidence type="ECO:0000256" key="4">
    <source>
        <dbReference type="ARBA" id="ARBA00022801"/>
    </source>
</evidence>
<keyword evidence="3 11" id="KW-0863">Zinc-finger</keyword>
<evidence type="ECO:0000313" key="15">
    <source>
        <dbReference type="Proteomes" id="UP000838878"/>
    </source>
</evidence>
<keyword evidence="5 11" id="KW-0862">Zinc</keyword>
<evidence type="ECO:0000256" key="3">
    <source>
        <dbReference type="ARBA" id="ARBA00022771"/>
    </source>
</evidence>
<feature type="zinc finger region" description="C3H1-type" evidence="11">
    <location>
        <begin position="515"/>
        <end position="536"/>
    </location>
</feature>
<dbReference type="OrthoDB" id="3247158at2759"/>
<evidence type="ECO:0000313" key="14">
    <source>
        <dbReference type="EMBL" id="CAH0729772.1"/>
    </source>
</evidence>
<evidence type="ECO:0000256" key="7">
    <source>
        <dbReference type="ARBA" id="ARBA00023242"/>
    </source>
</evidence>
<feature type="domain" description="C3H1-type" evidence="13">
    <location>
        <begin position="515"/>
        <end position="536"/>
    </location>
</feature>
<dbReference type="GO" id="GO:0008270">
    <property type="term" value="F:zinc ion binding"/>
    <property type="evidence" value="ECO:0007669"/>
    <property type="project" value="UniProtKB-KW"/>
</dbReference>
<evidence type="ECO:0000256" key="9">
    <source>
        <dbReference type="ARBA" id="ARBA00029543"/>
    </source>
</evidence>
<evidence type="ECO:0000259" key="13">
    <source>
        <dbReference type="PROSITE" id="PS50103"/>
    </source>
</evidence>
<feature type="domain" description="C3H1-type" evidence="13">
    <location>
        <begin position="564"/>
        <end position="591"/>
    </location>
</feature>
<dbReference type="InterPro" id="IPR036855">
    <property type="entry name" value="Znf_CCCH_sf"/>
</dbReference>
<feature type="zinc finger region" description="C3H1-type" evidence="11">
    <location>
        <begin position="537"/>
        <end position="563"/>
    </location>
</feature>
<dbReference type="AlphaFoldDB" id="A0A8J9V1S9"/>
<dbReference type="HAMAP" id="MF_03040">
    <property type="entry name" value="USB1"/>
    <property type="match status" value="1"/>
</dbReference>
<evidence type="ECO:0000256" key="8">
    <source>
        <dbReference type="ARBA" id="ARBA00029300"/>
    </source>
</evidence>
<dbReference type="InterPro" id="IPR027521">
    <property type="entry name" value="Usb1"/>
</dbReference>
<evidence type="ECO:0000256" key="5">
    <source>
        <dbReference type="ARBA" id="ARBA00022833"/>
    </source>
</evidence>
<dbReference type="Gene3D" id="3.90.1140.10">
    <property type="entry name" value="Cyclic phosphodiesterase"/>
    <property type="match status" value="1"/>
</dbReference>
<comment type="catalytic activity">
    <reaction evidence="8">
        <text>a 3'-end uridylyl-uridine-RNA = a 3'-end 2',3'-cyclophospho-uridine-RNA + uridine</text>
        <dbReference type="Rhea" id="RHEA:46052"/>
        <dbReference type="Rhea" id="RHEA-COMP:17384"/>
        <dbReference type="Rhea" id="RHEA-COMP:17385"/>
        <dbReference type="ChEBI" id="CHEBI:16704"/>
        <dbReference type="ChEBI" id="CHEBI:85643"/>
        <dbReference type="ChEBI" id="CHEBI:85644"/>
    </reaction>
    <physiologicalReaction direction="left-to-right" evidence="8">
        <dbReference type="Rhea" id="RHEA:46053"/>
    </physiologicalReaction>
</comment>
<gene>
    <name evidence="14" type="ORF">BINO364_LOCUS14827</name>
</gene>
<dbReference type="InterPro" id="IPR000571">
    <property type="entry name" value="Znf_CCCH"/>
</dbReference>
<keyword evidence="4" id="KW-0378">Hydrolase</keyword>
<dbReference type="Gene3D" id="4.10.1000.10">
    <property type="entry name" value="Zinc finger, CCCH-type"/>
    <property type="match status" value="2"/>
</dbReference>
<evidence type="ECO:0000256" key="10">
    <source>
        <dbReference type="ARBA" id="ARBA00030030"/>
    </source>
</evidence>
<protein>
    <recommendedName>
        <fullName evidence="9">U6 snRNA phosphodiesterase 1</fullName>
    </recommendedName>
    <alternativeName>
        <fullName evidence="10">3'-5' RNA exonuclease USB1</fullName>
    </alternativeName>
</protein>
<name>A0A8J9V1S9_9NEOP</name>
<dbReference type="InterPro" id="IPR009097">
    <property type="entry name" value="Cyclic_Pdiesterase"/>
</dbReference>
<evidence type="ECO:0000256" key="11">
    <source>
        <dbReference type="PROSITE-ProRule" id="PRU00723"/>
    </source>
</evidence>
<reference evidence="14" key="1">
    <citation type="submission" date="2021-12" db="EMBL/GenBank/DDBJ databases">
        <authorList>
            <person name="Martin H S."/>
        </authorList>
    </citation>
    <scope>NUCLEOTIDE SEQUENCE</scope>
</reference>
<organism evidence="14 15">
    <name type="scientific">Brenthis ino</name>
    <name type="common">lesser marbled fritillary</name>
    <dbReference type="NCBI Taxonomy" id="405034"/>
    <lineage>
        <taxon>Eukaryota</taxon>
        <taxon>Metazoa</taxon>
        <taxon>Ecdysozoa</taxon>
        <taxon>Arthropoda</taxon>
        <taxon>Hexapoda</taxon>
        <taxon>Insecta</taxon>
        <taxon>Pterygota</taxon>
        <taxon>Neoptera</taxon>
        <taxon>Endopterygota</taxon>
        <taxon>Lepidoptera</taxon>
        <taxon>Glossata</taxon>
        <taxon>Ditrysia</taxon>
        <taxon>Papilionoidea</taxon>
        <taxon>Nymphalidae</taxon>
        <taxon>Heliconiinae</taxon>
        <taxon>Argynnini</taxon>
        <taxon>Brenthis</taxon>
    </lineage>
</organism>
<proteinExistence type="inferred from homology"/>
<dbReference type="EMBL" id="OV170228">
    <property type="protein sequence ID" value="CAH0729772.1"/>
    <property type="molecule type" value="Genomic_DNA"/>
</dbReference>
<keyword evidence="7" id="KW-0539">Nucleus</keyword>
<accession>A0A8J9V1S9</accession>
<keyword evidence="15" id="KW-1185">Reference proteome</keyword>
<keyword evidence="2 11" id="KW-0479">Metal-binding</keyword>
<feature type="domain" description="C3H1-type" evidence="13">
    <location>
        <begin position="481"/>
        <end position="511"/>
    </location>
</feature>
<sequence length="679" mass="78246">MSGLSYICDYGESQSEDSDEEEKIQISKKVKLPTPNLNGISVISSEDHIDDPSLHGGRIRAFPHIRGNWATFVYIDYPNKKNLLNITDKLADFIILFDKSYIKIDDYHISLSKTFILRYHMIKSFTSSLQETLSKIESFELNFDSVEVYCNDEKTRTFVALKVDSWSHRILWNLSSKIDNVLEEYKLPKFYEKPSYHISILSVNGDQKDQISKILDKLNEVIFKGKEESDIHPIPGNRKIYVNPNFIPVSSTSTSEQCKTSTGQGGTCNMTRNENFNISSKYTYSLVNNVVVNKIQDHILEENKNTYTENISCKEYMNNNLRVAPLTRSRYCIVRKKNQPSSSTTIGNEPNINLEKLSIVSSPSFNTLSNFNNEIPIKCSSSQSSENVVKIKISRYKTVPISYLTKRDASNKIKQEKSLLHTKPTNCVHFTTLKSNQFKYTKNNRTPIVNKVTLKPVLKCPNKNIWQNHLTKTKVLKANFKINNIPCRLFTKYGKCLRQTYGNCQYLHDKKHVSLCRKFLKGICHDNNCSLSHELTAKKMPTCYFYLKGICTKENCPYLHIKISDNIKTCQDFLKGYCENGDKCPFRHVKNDRRQSEINNLKTNKNVLNKSMVIKRVKIRKNDKKKNVANDKDITQGTKQCDVEHRYYKDSGSDVNICQIINIKPTRCKLGTLPSFIQL</sequence>
<dbReference type="GO" id="GO:0034477">
    <property type="term" value="P:U6 snRNA 3'-end processing"/>
    <property type="evidence" value="ECO:0007669"/>
    <property type="project" value="InterPro"/>
</dbReference>
<dbReference type="GO" id="GO:0005634">
    <property type="term" value="C:nucleus"/>
    <property type="evidence" value="ECO:0007669"/>
    <property type="project" value="TreeGrafter"/>
</dbReference>
<dbReference type="Proteomes" id="UP000838878">
    <property type="component" value="Chromosome 8"/>
</dbReference>
<dbReference type="SUPFAM" id="SSF90229">
    <property type="entry name" value="CCCH zinc finger"/>
    <property type="match status" value="1"/>
</dbReference>
<dbReference type="PANTHER" id="PTHR13522">
    <property type="entry name" value="U6 SNRNA PHOSPHODIESTERASE 1"/>
    <property type="match status" value="1"/>
</dbReference>
<evidence type="ECO:0000256" key="12">
    <source>
        <dbReference type="SAM" id="MobiDB-lite"/>
    </source>
</evidence>
<evidence type="ECO:0000256" key="2">
    <source>
        <dbReference type="ARBA" id="ARBA00022723"/>
    </source>
</evidence>
<dbReference type="GO" id="GO:0000175">
    <property type="term" value="F:3'-5'-RNA exonuclease activity"/>
    <property type="evidence" value="ECO:0007669"/>
    <property type="project" value="TreeGrafter"/>
</dbReference>
<evidence type="ECO:0000256" key="1">
    <source>
        <dbReference type="ARBA" id="ARBA00022722"/>
    </source>
</evidence>
<feature type="zinc finger region" description="C3H1-type" evidence="11">
    <location>
        <begin position="481"/>
        <end position="511"/>
    </location>
</feature>
<evidence type="ECO:0000256" key="6">
    <source>
        <dbReference type="ARBA" id="ARBA00023239"/>
    </source>
</evidence>